<dbReference type="InterPro" id="IPR052021">
    <property type="entry name" value="Type-I_RS_S_subunit"/>
</dbReference>
<organism evidence="5 6">
    <name type="scientific">Limnobacter thiooxidans</name>
    <dbReference type="NCBI Taxonomy" id="131080"/>
    <lineage>
        <taxon>Bacteria</taxon>
        <taxon>Pseudomonadati</taxon>
        <taxon>Pseudomonadota</taxon>
        <taxon>Betaproteobacteria</taxon>
        <taxon>Burkholderiales</taxon>
        <taxon>Burkholderiaceae</taxon>
        <taxon>Limnobacter</taxon>
    </lineage>
</organism>
<feature type="domain" description="Type I restriction modification DNA specificity" evidence="4">
    <location>
        <begin position="258"/>
        <end position="409"/>
    </location>
</feature>
<evidence type="ECO:0000256" key="3">
    <source>
        <dbReference type="ARBA" id="ARBA00023125"/>
    </source>
</evidence>
<dbReference type="AlphaFoldDB" id="A0AA86J4F9"/>
<keyword evidence="3" id="KW-0238">DNA-binding</keyword>
<keyword evidence="6" id="KW-1185">Reference proteome</keyword>
<evidence type="ECO:0000256" key="1">
    <source>
        <dbReference type="ARBA" id="ARBA00010923"/>
    </source>
</evidence>
<evidence type="ECO:0000259" key="4">
    <source>
        <dbReference type="Pfam" id="PF01420"/>
    </source>
</evidence>
<accession>A0AA86J4F9</accession>
<dbReference type="Gene3D" id="1.10.287.1120">
    <property type="entry name" value="Bipartite methylase S protein"/>
    <property type="match status" value="1"/>
</dbReference>
<dbReference type="InterPro" id="IPR044946">
    <property type="entry name" value="Restrct_endonuc_typeI_TRD_sf"/>
</dbReference>
<reference evidence="5 6" key="1">
    <citation type="submission" date="2023-10" db="EMBL/GenBank/DDBJ databases">
        <title>Complete Genome Sequence of Limnobacter thiooxidans CS-K2T, Isolated from freshwater lake sediments in Bavaria, Germany.</title>
        <authorList>
            <person name="Naruki M."/>
            <person name="Watanabe A."/>
            <person name="Warashina T."/>
            <person name="Morita T."/>
            <person name="Arakawa K."/>
        </authorList>
    </citation>
    <scope>NUCLEOTIDE SEQUENCE [LARGE SCALE GENOMIC DNA]</scope>
    <source>
        <strain evidence="5 6">CS-K2</strain>
    </source>
</reference>
<dbReference type="Pfam" id="PF01420">
    <property type="entry name" value="Methylase_S"/>
    <property type="match status" value="2"/>
</dbReference>
<protein>
    <recommendedName>
        <fullName evidence="4">Type I restriction modification DNA specificity domain-containing protein</fullName>
    </recommendedName>
</protein>
<evidence type="ECO:0000313" key="5">
    <source>
        <dbReference type="EMBL" id="BET24515.1"/>
    </source>
</evidence>
<dbReference type="GO" id="GO:0009307">
    <property type="term" value="P:DNA restriction-modification system"/>
    <property type="evidence" value="ECO:0007669"/>
    <property type="project" value="UniProtKB-KW"/>
</dbReference>
<keyword evidence="2" id="KW-0680">Restriction system</keyword>
<dbReference type="EMBL" id="AP028947">
    <property type="protein sequence ID" value="BET24515.1"/>
    <property type="molecule type" value="Genomic_DNA"/>
</dbReference>
<dbReference type="REBASE" id="766861">
    <property type="entry name" value="S.LthCSK2ORF150P"/>
</dbReference>
<name>A0AA86J4F9_9BURK</name>
<evidence type="ECO:0000256" key="2">
    <source>
        <dbReference type="ARBA" id="ARBA00022747"/>
    </source>
</evidence>
<dbReference type="KEGG" id="lto:RGQ30_00160"/>
<evidence type="ECO:0000313" key="6">
    <source>
        <dbReference type="Proteomes" id="UP001329151"/>
    </source>
</evidence>
<dbReference type="PANTHER" id="PTHR30408">
    <property type="entry name" value="TYPE-1 RESTRICTION ENZYME ECOKI SPECIFICITY PROTEIN"/>
    <property type="match status" value="1"/>
</dbReference>
<dbReference type="GO" id="GO:0003677">
    <property type="term" value="F:DNA binding"/>
    <property type="evidence" value="ECO:0007669"/>
    <property type="project" value="UniProtKB-KW"/>
</dbReference>
<dbReference type="Proteomes" id="UP001329151">
    <property type="component" value="Chromosome"/>
</dbReference>
<dbReference type="SUPFAM" id="SSF116734">
    <property type="entry name" value="DNA methylase specificity domain"/>
    <property type="match status" value="2"/>
</dbReference>
<dbReference type="PANTHER" id="PTHR30408:SF12">
    <property type="entry name" value="TYPE I RESTRICTION ENZYME MJAVIII SPECIFICITY SUBUNIT"/>
    <property type="match status" value="1"/>
</dbReference>
<gene>
    <name evidence="5" type="ORF">RGQ30_00160</name>
</gene>
<comment type="similarity">
    <text evidence="1">Belongs to the type-I restriction system S methylase family.</text>
</comment>
<dbReference type="InterPro" id="IPR000055">
    <property type="entry name" value="Restrct_endonuc_typeI_TRD"/>
</dbReference>
<feature type="domain" description="Type I restriction modification DNA specificity" evidence="4">
    <location>
        <begin position="64"/>
        <end position="187"/>
    </location>
</feature>
<proteinExistence type="inferred from homology"/>
<sequence>MSPTSKAMSKLKFFLVLNTGGVWGDEPDGNDDVIVFRSTEQTADGKWFIKQPAMRKLSASEKFAATLKKGDLLVTKSSGSPLHIGKTTLVDDKIAALKPCYSNFMQRLRVDEQRAIPRYIWYQLNSEWSREQLSLLSNSTTGLANLNGGILGEMSVRLPLLIEQRQIATYLNRETAKIDKLIAKQQKLIKLLQEKRQAVISQAVTKGLDPTVKMKDSGVEWLGEVPDHWVVSKIKFVKAGYSNSFVDGPFGSNLKSEHFIDDGDAYVIESNFATTGKINFNKLKTISDNHFQTISRSQAFSGSIVIAKIGARFGSASILPPLDKKAVVSGNSLKLDVDGKRTSNNWIEKQLKFLKWSGQIDLLVNGSAQPALSLGGMNQLSVLIPPISEQELILSHLEFFGGKIDALIKKCECSIELLKEHRQALITAAVTGKIDVRGFVTDEEVAALDADPVLKTTEEDLESEVAEADYITEEE</sequence>
<dbReference type="Gene3D" id="3.90.220.20">
    <property type="entry name" value="DNA methylase specificity domains"/>
    <property type="match status" value="2"/>
</dbReference>